<dbReference type="Pfam" id="PF00370">
    <property type="entry name" value="FGGY_N"/>
    <property type="match status" value="1"/>
</dbReference>
<feature type="domain" description="Carbohydrate kinase FGGY N-terminal" evidence="5">
    <location>
        <begin position="1"/>
        <end position="257"/>
    </location>
</feature>
<reference evidence="7 8" key="1">
    <citation type="submission" date="2019-11" db="EMBL/GenBank/DDBJ databases">
        <authorList>
            <person name="Jiang L.-Q."/>
        </authorList>
    </citation>
    <scope>NUCLEOTIDE SEQUENCE [LARGE SCALE GENOMIC DNA]</scope>
    <source>
        <strain evidence="7 8">YIM 132087</strain>
    </source>
</reference>
<feature type="region of interest" description="Disordered" evidence="4">
    <location>
        <begin position="26"/>
        <end position="60"/>
    </location>
</feature>
<dbReference type="Pfam" id="PF02782">
    <property type="entry name" value="FGGY_C"/>
    <property type="match status" value="1"/>
</dbReference>
<comment type="caution">
    <text evidence="7">The sequence shown here is derived from an EMBL/GenBank/DDBJ whole genome shotgun (WGS) entry which is preliminary data.</text>
</comment>
<feature type="domain" description="Carbohydrate kinase FGGY C-terminal" evidence="6">
    <location>
        <begin position="271"/>
        <end position="444"/>
    </location>
</feature>
<proteinExistence type="inferred from homology"/>
<protein>
    <submittedName>
        <fullName evidence="7">Carbohydrate kinase</fullName>
    </submittedName>
</protein>
<dbReference type="InterPro" id="IPR018484">
    <property type="entry name" value="FGGY_N"/>
</dbReference>
<dbReference type="EMBL" id="WLYK01000020">
    <property type="protein sequence ID" value="MTD17459.1"/>
    <property type="molecule type" value="Genomic_DNA"/>
</dbReference>
<dbReference type="AlphaFoldDB" id="A0A7K1FVS5"/>
<keyword evidence="2" id="KW-0808">Transferase</keyword>
<keyword evidence="8" id="KW-1185">Reference proteome</keyword>
<evidence type="ECO:0000259" key="6">
    <source>
        <dbReference type="Pfam" id="PF02782"/>
    </source>
</evidence>
<dbReference type="CDD" id="cd07783">
    <property type="entry name" value="ASKHA_NBD_FGGY_SePSK_AtXK1-like"/>
    <property type="match status" value="1"/>
</dbReference>
<dbReference type="InterPro" id="IPR050406">
    <property type="entry name" value="FGGY_Carb_Kinase"/>
</dbReference>
<feature type="compositionally biased region" description="Basic and acidic residues" evidence="4">
    <location>
        <begin position="49"/>
        <end position="58"/>
    </location>
</feature>
<comment type="similarity">
    <text evidence="1">Belongs to the FGGY kinase family.</text>
</comment>
<evidence type="ECO:0000256" key="4">
    <source>
        <dbReference type="SAM" id="MobiDB-lite"/>
    </source>
</evidence>
<evidence type="ECO:0000313" key="8">
    <source>
        <dbReference type="Proteomes" id="UP000460221"/>
    </source>
</evidence>
<sequence>MYLGIDLGTQGVRAALVAIGDAPADPGTAARPGSTAAGTVATATHPLRSRREGDRHEQDPDDWWTAVRAVSRQVIASVRESGDHRPIAGVSVDATSGTVLVEGPDLRPVTPGIMYDDGRAGDLAPTAAAAGADVWARAGITLQRSWALPRVMWLLAAGLVPTGGRVVHQGDHINSRLTGLATPTDINQALKTGADLVDIAWPTAVFDALGIDPAVLPGLVLPSAPIGTVGDRAAEETGIPAGTPVRAGTTDGCAAQIAGGALRPGTWSSALGTTLVIKGTSSAPLVDPTGAVYAHRSPDGGWLPGGASNIGAGIVGREFAGVDLGRITAEAADLEVIPGVCYPLTTAGERFPFAAAGAEGFSEGVPEGRAARFGAILQGIAFTERLAYRRLAALGAQVAGPVSFSGGSTANEYWNQLRCDLLGVPVRIMESSEACVGAAVLAAAGPGEVASTAERMVRVGRTYHPDPVRAARFDDSYDAFEAALRTRGWLVG</sequence>
<dbReference type="PANTHER" id="PTHR43095:SF2">
    <property type="entry name" value="GLUCONOKINASE"/>
    <property type="match status" value="1"/>
</dbReference>
<feature type="compositionally biased region" description="Low complexity" evidence="4">
    <location>
        <begin position="35"/>
        <end position="44"/>
    </location>
</feature>
<dbReference type="PIRSF" id="PIRSF000538">
    <property type="entry name" value="GlpK"/>
    <property type="match status" value="1"/>
</dbReference>
<dbReference type="InterPro" id="IPR018485">
    <property type="entry name" value="FGGY_C"/>
</dbReference>
<dbReference type="Gene3D" id="3.30.420.40">
    <property type="match status" value="2"/>
</dbReference>
<evidence type="ECO:0000256" key="2">
    <source>
        <dbReference type="ARBA" id="ARBA00022679"/>
    </source>
</evidence>
<evidence type="ECO:0000256" key="1">
    <source>
        <dbReference type="ARBA" id="ARBA00009156"/>
    </source>
</evidence>
<dbReference type="Proteomes" id="UP000460221">
    <property type="component" value="Unassembled WGS sequence"/>
</dbReference>
<dbReference type="PANTHER" id="PTHR43095">
    <property type="entry name" value="SUGAR KINASE"/>
    <property type="match status" value="1"/>
</dbReference>
<organism evidence="7 8">
    <name type="scientific">Nakamurella alba</name>
    <dbReference type="NCBI Taxonomy" id="2665158"/>
    <lineage>
        <taxon>Bacteria</taxon>
        <taxon>Bacillati</taxon>
        <taxon>Actinomycetota</taxon>
        <taxon>Actinomycetes</taxon>
        <taxon>Nakamurellales</taxon>
        <taxon>Nakamurellaceae</taxon>
        <taxon>Nakamurella</taxon>
    </lineage>
</organism>
<keyword evidence="3 7" id="KW-0418">Kinase</keyword>
<dbReference type="InterPro" id="IPR000577">
    <property type="entry name" value="Carb_kinase_FGGY"/>
</dbReference>
<evidence type="ECO:0000259" key="5">
    <source>
        <dbReference type="Pfam" id="PF00370"/>
    </source>
</evidence>
<evidence type="ECO:0000256" key="3">
    <source>
        <dbReference type="ARBA" id="ARBA00022777"/>
    </source>
</evidence>
<accession>A0A7K1FVS5</accession>
<name>A0A7K1FVS5_9ACTN</name>
<dbReference type="SUPFAM" id="SSF53067">
    <property type="entry name" value="Actin-like ATPase domain"/>
    <property type="match status" value="2"/>
</dbReference>
<gene>
    <name evidence="7" type="ORF">GIS00_26350</name>
</gene>
<dbReference type="GO" id="GO:0016301">
    <property type="term" value="F:kinase activity"/>
    <property type="evidence" value="ECO:0007669"/>
    <property type="project" value="UniProtKB-KW"/>
</dbReference>
<dbReference type="GO" id="GO:0005975">
    <property type="term" value="P:carbohydrate metabolic process"/>
    <property type="evidence" value="ECO:0007669"/>
    <property type="project" value="InterPro"/>
</dbReference>
<dbReference type="InterPro" id="IPR043129">
    <property type="entry name" value="ATPase_NBD"/>
</dbReference>
<evidence type="ECO:0000313" key="7">
    <source>
        <dbReference type="EMBL" id="MTD17459.1"/>
    </source>
</evidence>